<protein>
    <recommendedName>
        <fullName evidence="3">Sulfotransferase family protein</fullName>
    </recommendedName>
</protein>
<proteinExistence type="predicted"/>
<evidence type="ECO:0008006" key="3">
    <source>
        <dbReference type="Google" id="ProtNLM"/>
    </source>
</evidence>
<reference evidence="1 2" key="1">
    <citation type="submission" date="2023-10" db="EMBL/GenBank/DDBJ databases">
        <title>Two novel species belonging to the OM43/NOR5 clade.</title>
        <authorList>
            <person name="Park M."/>
        </authorList>
    </citation>
    <scope>NUCLEOTIDE SEQUENCE [LARGE SCALE GENOMIC DNA]</scope>
    <source>
        <strain evidence="1 2">IMCC43200</strain>
    </source>
</reference>
<evidence type="ECO:0000313" key="2">
    <source>
        <dbReference type="Proteomes" id="UP001626537"/>
    </source>
</evidence>
<dbReference type="RefSeq" id="WP_407348090.1">
    <property type="nucleotide sequence ID" value="NZ_CP136864.1"/>
</dbReference>
<organism evidence="1 2">
    <name type="scientific">Congregibacter variabilis</name>
    <dbReference type="NCBI Taxonomy" id="3081200"/>
    <lineage>
        <taxon>Bacteria</taxon>
        <taxon>Pseudomonadati</taxon>
        <taxon>Pseudomonadota</taxon>
        <taxon>Gammaproteobacteria</taxon>
        <taxon>Cellvibrionales</taxon>
        <taxon>Halieaceae</taxon>
        <taxon>Congregibacter</taxon>
    </lineage>
</organism>
<name>A0ABZ0I311_9GAMM</name>
<dbReference type="Proteomes" id="UP001626537">
    <property type="component" value="Chromosome"/>
</dbReference>
<dbReference type="InterPro" id="IPR027417">
    <property type="entry name" value="P-loop_NTPase"/>
</dbReference>
<sequence>MTATNGAKPVLLHAHLFKNAGTTLDWSLERSFGDRFCDHRGDADMRANPEYLANFLKRNPRLQALSSHWLPFPLPSVEGLRLVPLVILRDPIERILSVYEFERRQAVDHPGTRKARDGDLQSYVAWRLEKGTGPVVRNYQVRMMSGTYPGSGDEAQFDRAVALLNGLPAIGMVDRYRESAVMFEQTLKQDFPDLDLAFRRQNVRDSSDHRSSDERRAAVEEELGPLLQSVREANSLDIALYELACRRFETHWQGLKESDVLLDELDARCMKLGES</sequence>
<accession>A0ABZ0I311</accession>
<dbReference type="Gene3D" id="3.40.50.300">
    <property type="entry name" value="P-loop containing nucleotide triphosphate hydrolases"/>
    <property type="match status" value="1"/>
</dbReference>
<keyword evidence="2" id="KW-1185">Reference proteome</keyword>
<evidence type="ECO:0000313" key="1">
    <source>
        <dbReference type="EMBL" id="WOJ93441.1"/>
    </source>
</evidence>
<dbReference type="EMBL" id="CP136864">
    <property type="protein sequence ID" value="WOJ93441.1"/>
    <property type="molecule type" value="Genomic_DNA"/>
</dbReference>
<gene>
    <name evidence="1" type="ORF">R0135_16895</name>
</gene>